<feature type="region of interest" description="Disordered" evidence="1">
    <location>
        <begin position="1"/>
        <end position="45"/>
    </location>
</feature>
<proteinExistence type="predicted"/>
<feature type="compositionally biased region" description="Basic and acidic residues" evidence="1">
    <location>
        <begin position="1"/>
        <end position="24"/>
    </location>
</feature>
<dbReference type="EMBL" id="JAAARO010000021">
    <property type="protein sequence ID" value="KAF5728531.1"/>
    <property type="molecule type" value="Genomic_DNA"/>
</dbReference>
<dbReference type="AlphaFoldDB" id="A0A7J7C348"/>
<name>A0A7J7C348_TRIWF</name>
<sequence>MEEDSSERRALRMSQKEKERERRRIRDRQRRQSMSAEERAHHLARRRRNYQLRRQRAENARLVPQFEEETTQVQHEPLIEAFIVSDDQGHDVKSEVGLKLPPHILAMLPRRPRLTHFKHLARSLNDQVGEEVASNNHRLHVEVFVKDGESYCGSVKALRLNSVKRLARGINATVIESADQNHQSEGKAKVCR</sequence>
<dbReference type="Proteomes" id="UP000593562">
    <property type="component" value="Unassembled WGS sequence"/>
</dbReference>
<comment type="caution">
    <text evidence="2">The sequence shown here is derived from an EMBL/GenBank/DDBJ whole genome shotgun (WGS) entry which is preliminary data.</text>
</comment>
<protein>
    <submittedName>
        <fullName evidence="2">Uncharacterized protein</fullName>
    </submittedName>
</protein>
<reference evidence="2 3" key="1">
    <citation type="journal article" date="2020" name="Nat. Commun.">
        <title>Genome of Tripterygium wilfordii and identification of cytochrome P450 involved in triptolide biosynthesis.</title>
        <authorList>
            <person name="Tu L."/>
            <person name="Su P."/>
            <person name="Zhang Z."/>
            <person name="Gao L."/>
            <person name="Wang J."/>
            <person name="Hu T."/>
            <person name="Zhou J."/>
            <person name="Zhang Y."/>
            <person name="Zhao Y."/>
            <person name="Liu Y."/>
            <person name="Song Y."/>
            <person name="Tong Y."/>
            <person name="Lu Y."/>
            <person name="Yang J."/>
            <person name="Xu C."/>
            <person name="Jia M."/>
            <person name="Peters R.J."/>
            <person name="Huang L."/>
            <person name="Gao W."/>
        </authorList>
    </citation>
    <scope>NUCLEOTIDE SEQUENCE [LARGE SCALE GENOMIC DNA]</scope>
    <source>
        <strain evidence="3">cv. XIE 37</strain>
        <tissue evidence="2">Leaf</tissue>
    </source>
</reference>
<accession>A0A7J7C348</accession>
<organism evidence="2 3">
    <name type="scientific">Tripterygium wilfordii</name>
    <name type="common">Thunder God vine</name>
    <dbReference type="NCBI Taxonomy" id="458696"/>
    <lineage>
        <taxon>Eukaryota</taxon>
        <taxon>Viridiplantae</taxon>
        <taxon>Streptophyta</taxon>
        <taxon>Embryophyta</taxon>
        <taxon>Tracheophyta</taxon>
        <taxon>Spermatophyta</taxon>
        <taxon>Magnoliopsida</taxon>
        <taxon>eudicotyledons</taxon>
        <taxon>Gunneridae</taxon>
        <taxon>Pentapetalae</taxon>
        <taxon>rosids</taxon>
        <taxon>fabids</taxon>
        <taxon>Celastrales</taxon>
        <taxon>Celastraceae</taxon>
        <taxon>Tripterygium</taxon>
    </lineage>
</organism>
<gene>
    <name evidence="2" type="ORF">HS088_TW21G00679</name>
</gene>
<dbReference type="InParanoid" id="A0A7J7C348"/>
<evidence type="ECO:0000313" key="3">
    <source>
        <dbReference type="Proteomes" id="UP000593562"/>
    </source>
</evidence>
<evidence type="ECO:0000256" key="1">
    <source>
        <dbReference type="SAM" id="MobiDB-lite"/>
    </source>
</evidence>
<evidence type="ECO:0000313" key="2">
    <source>
        <dbReference type="EMBL" id="KAF5728531.1"/>
    </source>
</evidence>
<keyword evidence="3" id="KW-1185">Reference proteome</keyword>